<dbReference type="Gene3D" id="3.40.50.80">
    <property type="entry name" value="Nucleotide-binding domain of ferredoxin-NADP reductase (FNR) module"/>
    <property type="match status" value="1"/>
</dbReference>
<dbReference type="InterPro" id="IPR017938">
    <property type="entry name" value="Riboflavin_synthase-like_b-brl"/>
</dbReference>
<dbReference type="PROSITE" id="PS51384">
    <property type="entry name" value="FAD_FR"/>
    <property type="match status" value="1"/>
</dbReference>
<proteinExistence type="predicted"/>
<keyword evidence="3" id="KW-0813">Transport</keyword>
<dbReference type="InterPro" id="IPR001709">
    <property type="entry name" value="Flavoprot_Pyr_Nucl_cyt_Rdtase"/>
</dbReference>
<dbReference type="InterPro" id="IPR001433">
    <property type="entry name" value="OxRdtase_FAD/NAD-bd"/>
</dbReference>
<evidence type="ECO:0000259" key="5">
    <source>
        <dbReference type="PROSITE" id="PS50902"/>
    </source>
</evidence>
<dbReference type="GO" id="GO:0009086">
    <property type="term" value="P:methionine biosynthetic process"/>
    <property type="evidence" value="ECO:0007669"/>
    <property type="project" value="UniProtKB-KW"/>
</dbReference>
<organism evidence="7 8">
    <name type="scientific">Rheinheimera salexigens</name>
    <dbReference type="NCBI Taxonomy" id="1628148"/>
    <lineage>
        <taxon>Bacteria</taxon>
        <taxon>Pseudomonadati</taxon>
        <taxon>Pseudomonadota</taxon>
        <taxon>Gammaproteobacteria</taxon>
        <taxon>Chromatiales</taxon>
        <taxon>Chromatiaceae</taxon>
        <taxon>Rheinheimera</taxon>
    </lineage>
</organism>
<dbReference type="InterPro" id="IPR039261">
    <property type="entry name" value="FNR_nucleotide-bd"/>
</dbReference>
<accession>A0A1E7Q8P1</accession>
<keyword evidence="2" id="KW-0288">FMN</keyword>
<dbReference type="Proteomes" id="UP000242258">
    <property type="component" value="Unassembled WGS sequence"/>
</dbReference>
<dbReference type="SUPFAM" id="SSF52343">
    <property type="entry name" value="Ferredoxin reductase-like, C-terminal NADP-linked domain"/>
    <property type="match status" value="1"/>
</dbReference>
<dbReference type="InterPro" id="IPR001094">
    <property type="entry name" value="Flavdoxin-like"/>
</dbReference>
<dbReference type="SUPFAM" id="SSF52218">
    <property type="entry name" value="Flavoproteins"/>
    <property type="match status" value="1"/>
</dbReference>
<dbReference type="Gene3D" id="2.40.30.10">
    <property type="entry name" value="Translation factors"/>
    <property type="match status" value="1"/>
</dbReference>
<dbReference type="InterPro" id="IPR017927">
    <property type="entry name" value="FAD-bd_FR_type"/>
</dbReference>
<dbReference type="Pfam" id="PF00175">
    <property type="entry name" value="NAD_binding_1"/>
    <property type="match status" value="1"/>
</dbReference>
<sequence length="433" mass="48583">MTLLAILLGFIWLSWTLSVLWRYRQRQPVNGQLSVSILIAYASQTGLARTLALQQQQALGGPKIASLMALSELIPTQLAQFQKVVFVVSTYGDGEPPDNGRRFYRDLLALNKTTSVNRGGKHNANNGILSNVNYEVLALGDSRYPKFCQFAEDLNHELTKLGAKLNTPIHKQDQCQPEPTQHTVQLWQLKARVNLTNELDTGLFHLRLSSKQKGVQWQAGDLVVIYPYNDLKAIPRRYSVASVPDDGEMSLIVRQHQNDNGTSGFCSDWLTSKLALTDSVMLQLEQNVLCHINNNQLPLLLIGAGSGLAGIRGHLAQRTHRVNAGETWLIYGEREVDSAQTLYQEFKHWQQTGVLTQLDYAFSRDPVTPCYVQDVMRDKWLQIADFLGENGQIYVCGRYDGMGTAVDSLLLNALGSDGYQQIQSQGRYLRDLY</sequence>
<dbReference type="RefSeq" id="WP_070050109.1">
    <property type="nucleotide sequence ID" value="NZ_CBCSDO010000002.1"/>
</dbReference>
<protein>
    <recommendedName>
        <fullName evidence="4">NADPH--hemoprotein reductase</fullName>
        <ecNumber evidence="4">1.6.2.4</ecNumber>
    </recommendedName>
</protein>
<dbReference type="EMBL" id="MKEK01000001">
    <property type="protein sequence ID" value="OEY70555.1"/>
    <property type="molecule type" value="Genomic_DNA"/>
</dbReference>
<dbReference type="InterPro" id="IPR008254">
    <property type="entry name" value="Flavodoxin/NO_synth"/>
</dbReference>
<dbReference type="Pfam" id="PF00258">
    <property type="entry name" value="Flavodoxin_1"/>
    <property type="match status" value="1"/>
</dbReference>
<evidence type="ECO:0000313" key="7">
    <source>
        <dbReference type="EMBL" id="OEY70555.1"/>
    </source>
</evidence>
<dbReference type="Gene3D" id="3.40.50.360">
    <property type="match status" value="1"/>
</dbReference>
<dbReference type="PROSITE" id="PS50902">
    <property type="entry name" value="FLAVODOXIN_LIKE"/>
    <property type="match status" value="1"/>
</dbReference>
<dbReference type="STRING" id="1628148.BI198_14015"/>
<dbReference type="EC" id="1.6.2.4" evidence="4"/>
<dbReference type="AlphaFoldDB" id="A0A1E7Q8P1"/>
<dbReference type="GO" id="GO:0030586">
    <property type="term" value="F:[methionine synthase] reductase (NADPH) activity"/>
    <property type="evidence" value="ECO:0007669"/>
    <property type="project" value="UniProtKB-EC"/>
</dbReference>
<dbReference type="PANTHER" id="PTHR19384:SF17">
    <property type="entry name" value="NADPH--CYTOCHROME P450 REDUCTASE"/>
    <property type="match status" value="1"/>
</dbReference>
<comment type="caution">
    <text evidence="7">The sequence shown here is derived from an EMBL/GenBank/DDBJ whole genome shotgun (WGS) entry which is preliminary data.</text>
</comment>
<keyword evidence="3" id="KW-0249">Electron transport</keyword>
<reference evidence="8" key="1">
    <citation type="submission" date="2016-09" db="EMBL/GenBank/DDBJ databases">
        <authorList>
            <person name="Wan X."/>
            <person name="Hou S."/>
        </authorList>
    </citation>
    <scope>NUCLEOTIDE SEQUENCE [LARGE SCALE GENOMIC DNA]</scope>
    <source>
        <strain evidence="8">KH87</strain>
    </source>
</reference>
<evidence type="ECO:0000256" key="4">
    <source>
        <dbReference type="ARBA" id="ARBA00023797"/>
    </source>
</evidence>
<dbReference type="PRINTS" id="PR00369">
    <property type="entry name" value="FLAVODOXIN"/>
</dbReference>
<dbReference type="PANTHER" id="PTHR19384">
    <property type="entry name" value="NITRIC OXIDE SYNTHASE-RELATED"/>
    <property type="match status" value="1"/>
</dbReference>
<keyword evidence="1" id="KW-0285">Flavoprotein</keyword>
<dbReference type="SUPFAM" id="SSF63380">
    <property type="entry name" value="Riboflavin synthase domain-like"/>
    <property type="match status" value="1"/>
</dbReference>
<dbReference type="InterPro" id="IPR029039">
    <property type="entry name" value="Flavoprotein-like_sf"/>
</dbReference>
<name>A0A1E7Q8P1_9GAMM</name>
<evidence type="ECO:0000313" key="8">
    <source>
        <dbReference type="Proteomes" id="UP000242258"/>
    </source>
</evidence>
<dbReference type="PRINTS" id="PR00371">
    <property type="entry name" value="FPNCR"/>
</dbReference>
<feature type="domain" description="Flavodoxin-like" evidence="5">
    <location>
        <begin position="37"/>
        <end position="192"/>
    </location>
</feature>
<dbReference type="GO" id="GO:0050660">
    <property type="term" value="F:flavin adenine dinucleotide binding"/>
    <property type="evidence" value="ECO:0007669"/>
    <property type="project" value="TreeGrafter"/>
</dbReference>
<feature type="domain" description="FAD-binding FR-type" evidence="6">
    <location>
        <begin position="182"/>
        <end position="298"/>
    </location>
</feature>
<dbReference type="GO" id="GO:0050667">
    <property type="term" value="P:homocysteine metabolic process"/>
    <property type="evidence" value="ECO:0007669"/>
    <property type="project" value="TreeGrafter"/>
</dbReference>
<evidence type="ECO:0000256" key="2">
    <source>
        <dbReference type="ARBA" id="ARBA00022643"/>
    </source>
</evidence>
<dbReference type="GO" id="GO:0005829">
    <property type="term" value="C:cytosol"/>
    <property type="evidence" value="ECO:0007669"/>
    <property type="project" value="TreeGrafter"/>
</dbReference>
<evidence type="ECO:0000259" key="6">
    <source>
        <dbReference type="PROSITE" id="PS51384"/>
    </source>
</evidence>
<evidence type="ECO:0000256" key="3">
    <source>
        <dbReference type="ARBA" id="ARBA00022982"/>
    </source>
</evidence>
<gene>
    <name evidence="7" type="ORF">BI198_14015</name>
</gene>
<dbReference type="OrthoDB" id="9816402at2"/>
<dbReference type="GO" id="GO:0010181">
    <property type="term" value="F:FMN binding"/>
    <property type="evidence" value="ECO:0007669"/>
    <property type="project" value="InterPro"/>
</dbReference>
<keyword evidence="8" id="KW-1185">Reference proteome</keyword>
<evidence type="ECO:0000256" key="1">
    <source>
        <dbReference type="ARBA" id="ARBA00022630"/>
    </source>
</evidence>